<reference evidence="1" key="1">
    <citation type="journal article" date="2020" name="mSystems">
        <title>Genome- and Community-Level Interaction Insights into Carbon Utilization and Element Cycling Functions of Hydrothermarchaeota in Hydrothermal Sediment.</title>
        <authorList>
            <person name="Zhou Z."/>
            <person name="Liu Y."/>
            <person name="Xu W."/>
            <person name="Pan J."/>
            <person name="Luo Z.H."/>
            <person name="Li M."/>
        </authorList>
    </citation>
    <scope>NUCLEOTIDE SEQUENCE [LARGE SCALE GENOMIC DNA]</scope>
    <source>
        <strain evidence="1">HyVt-456</strain>
    </source>
</reference>
<sequence>MTDKIYDKTPPTVEDYQKLIEDLRVRLNVLNASVFLLEERLPPRDQEMENYLNKINSELEVIRRMIITTPKVVFQKN</sequence>
<name>A0A7V1M2F7_CALAY</name>
<gene>
    <name evidence="1" type="ORF">ENJ10_15085</name>
</gene>
<accession>A0A7V1M2F7</accession>
<proteinExistence type="predicted"/>
<protein>
    <submittedName>
        <fullName evidence="1">Uncharacterized protein</fullName>
    </submittedName>
</protein>
<dbReference type="Proteomes" id="UP000886005">
    <property type="component" value="Unassembled WGS sequence"/>
</dbReference>
<dbReference type="EMBL" id="DRLD01000430">
    <property type="protein sequence ID" value="HED12014.1"/>
    <property type="molecule type" value="Genomic_DNA"/>
</dbReference>
<evidence type="ECO:0000313" key="1">
    <source>
        <dbReference type="EMBL" id="HED12014.1"/>
    </source>
</evidence>
<dbReference type="AlphaFoldDB" id="A0A7V1M2F7"/>
<comment type="caution">
    <text evidence="1">The sequence shown here is derived from an EMBL/GenBank/DDBJ whole genome shotgun (WGS) entry which is preliminary data.</text>
</comment>
<organism evidence="1">
    <name type="scientific">Caldithrix abyssi</name>
    <dbReference type="NCBI Taxonomy" id="187145"/>
    <lineage>
        <taxon>Bacteria</taxon>
        <taxon>Pseudomonadati</taxon>
        <taxon>Calditrichota</taxon>
        <taxon>Calditrichia</taxon>
        <taxon>Calditrichales</taxon>
        <taxon>Calditrichaceae</taxon>
        <taxon>Caldithrix</taxon>
    </lineage>
</organism>